<evidence type="ECO:0000256" key="9">
    <source>
        <dbReference type="ARBA" id="ARBA00022968"/>
    </source>
</evidence>
<evidence type="ECO:0000256" key="6">
    <source>
        <dbReference type="ARBA" id="ARBA00022723"/>
    </source>
</evidence>
<evidence type="ECO:0000256" key="7">
    <source>
        <dbReference type="ARBA" id="ARBA00022801"/>
    </source>
</evidence>
<keyword evidence="13 20" id="KW-1015">Disulfide bond</keyword>
<dbReference type="InterPro" id="IPR050749">
    <property type="entry name" value="Glycosyl_Hydrolase_47"/>
</dbReference>
<evidence type="ECO:0000256" key="20">
    <source>
        <dbReference type="PIRSR" id="PIRSR601382-3"/>
    </source>
</evidence>
<evidence type="ECO:0000313" key="24">
    <source>
        <dbReference type="WBParaSite" id="MBELARI_LOCUS1549"/>
    </source>
</evidence>
<keyword evidence="7 21" id="KW-0378">Hydrolase</keyword>
<comment type="catalytic activity">
    <reaction evidence="17">
        <text>N(4)-(alpha-D-Man-(1-&gt;2)-alpha-D-Man-(1-&gt;2)-alpha-D-Man-(1-&gt;3)-[alpha-D-Man-(1-&gt;2)-alpha-D-Man-(1-&gt;3)-[alpha-D-Man-(1-&gt;2)-alpha-D-Man-(1-&gt;6)]-alpha-D-Man-(1-&gt;6)]-beta-D-Man-(1-&gt;4)-beta-D-GlcNAc-(1-&gt;4)-beta-D-GlcNAc)-L-asparaginyl-[protein] (N-glucan mannose isomer 9A1,2,3B1,2,3) + 4 H2O = N(4)-(alpha-D-Man-(1-&gt;3)-[alpha-D-Man-(1-&gt;3)-[alpha-D-Man-(1-&gt;6)]-alpha-D-Man-(1-&gt;6)]-beta-D-Man-(1-&gt;4)-beta-D-GlcNAc-(1-&gt;4)-beta-D-GlcNAc)-L-asparaginyl-[protein] (N-glucan mannose isomer 5A1,2) + 4 beta-D-mannose</text>
        <dbReference type="Rhea" id="RHEA:56008"/>
        <dbReference type="Rhea" id="RHEA-COMP:14356"/>
        <dbReference type="Rhea" id="RHEA-COMP:14367"/>
        <dbReference type="ChEBI" id="CHEBI:15377"/>
        <dbReference type="ChEBI" id="CHEBI:28563"/>
        <dbReference type="ChEBI" id="CHEBI:59087"/>
        <dbReference type="ChEBI" id="CHEBI:139493"/>
        <dbReference type="EC" id="3.2.1.113"/>
    </reaction>
</comment>
<evidence type="ECO:0000256" key="5">
    <source>
        <dbReference type="ARBA" id="ARBA00022692"/>
    </source>
</evidence>
<protein>
    <recommendedName>
        <fullName evidence="21">alpha-1,2-Mannosidase</fullName>
        <ecNumber evidence="21">3.2.1.-</ecNumber>
    </recommendedName>
</protein>
<evidence type="ECO:0000259" key="22">
    <source>
        <dbReference type="Pfam" id="PF03446"/>
    </source>
</evidence>
<proteinExistence type="inferred from homology"/>
<feature type="active site" evidence="18">
    <location>
        <position position="572"/>
    </location>
</feature>
<dbReference type="Gene3D" id="1.10.1040.10">
    <property type="entry name" value="N-(1-d-carboxylethyl)-l-norvaline Dehydrogenase, domain 2"/>
    <property type="match status" value="2"/>
</dbReference>
<dbReference type="PANTHER" id="PTHR11742:SF6">
    <property type="entry name" value="MANNOSYL-OLIGOSACCHARIDE ALPHA-1,2-MANNOSIDASE IA-RELATED"/>
    <property type="match status" value="1"/>
</dbReference>
<keyword evidence="9" id="KW-0735">Signal-anchor</keyword>
<evidence type="ECO:0000256" key="4">
    <source>
        <dbReference type="ARBA" id="ARBA00007658"/>
    </source>
</evidence>
<sequence>MDSSTIDQMVSVEMALALRQKQASYVDAPVSGGVVGAQNATLTFMVGGGDEQPVFDRAHTFLSKMGKNIVNWWKVGNGQAAKICNNMMLGISMIGVSETMNLGGFGSALMAKDLSLAQNAATDTHAPTPLGSMAHQICKSFSSRLRVAVAHSHGEVHDHEDGDKSHVHVRDLEERRRHQVERDKSFLRARAENEVQMPPPIPKPDIGAGDDADGRRITVKQMTKFAWDSYKKYAWGSNELKPISKKGHSASIFGSGDLGATIVDALDTLYIMGLKEEYEDAHKWIEMNLDFKRLARGDISVFETNIRFVGGLLSGYALTRDEMYLKKATSIVDLLLPALTHQLGIPLALINIVSGKAKNYGWASGGASILSEFGSLELEFDYLSNLTGNDIYRNKIKTVRDFLTSLEKPDGLYPIYLNPNNGKWGQREYSIGAMADSFYEYLLKQYLVTGKKDTRTKKEYNEAIEAMEKKMLFSSSPSNLKYFANLKGSRVEHKMEHLGCFCGGMFALDAFNEPNATRARHYMDLAKDIGHTCHESYRKSAIGIGPEAFRFTNDVEAVAVSSQEKYYILRPEVVETWFYLWRFTKDQKYRDWAWDVVQALEKHLKVEAGYSGVKDVYQVPVTHDDTQQSFLFAELFKYLYLIFSEDSVMDLTQWVFNTEAHPFPVRNS</sequence>
<keyword evidence="12" id="KW-0472">Membrane</keyword>
<keyword evidence="10" id="KW-1133">Transmembrane helix</keyword>
<evidence type="ECO:0000256" key="2">
    <source>
        <dbReference type="ARBA" id="ARBA00004323"/>
    </source>
</evidence>
<keyword evidence="8 19" id="KW-0106">Calcium</keyword>
<evidence type="ECO:0000256" key="17">
    <source>
        <dbReference type="ARBA" id="ARBA00048605"/>
    </source>
</evidence>
<dbReference type="InterPro" id="IPR013328">
    <property type="entry name" value="6PGD_dom2"/>
</dbReference>
<keyword evidence="11" id="KW-0333">Golgi apparatus</keyword>
<dbReference type="GO" id="GO:0006491">
    <property type="term" value="P:N-glycan processing"/>
    <property type="evidence" value="ECO:0007669"/>
    <property type="project" value="UniProtKB-ARBA"/>
</dbReference>
<comment type="cofactor">
    <cofactor evidence="1 19">
        <name>Ca(2+)</name>
        <dbReference type="ChEBI" id="CHEBI:29108"/>
    </cofactor>
</comment>
<dbReference type="InterPro" id="IPR012341">
    <property type="entry name" value="6hp_glycosidase-like_sf"/>
</dbReference>
<organism evidence="23 24">
    <name type="scientific">Mesorhabditis belari</name>
    <dbReference type="NCBI Taxonomy" id="2138241"/>
    <lineage>
        <taxon>Eukaryota</taxon>
        <taxon>Metazoa</taxon>
        <taxon>Ecdysozoa</taxon>
        <taxon>Nematoda</taxon>
        <taxon>Chromadorea</taxon>
        <taxon>Rhabditida</taxon>
        <taxon>Rhabditina</taxon>
        <taxon>Rhabditomorpha</taxon>
        <taxon>Rhabditoidea</taxon>
        <taxon>Rhabditidae</taxon>
        <taxon>Mesorhabditinae</taxon>
        <taxon>Mesorhabditis</taxon>
    </lineage>
</organism>
<dbReference type="GO" id="GO:0004571">
    <property type="term" value="F:mannosyl-oligosaccharide 1,2-alpha-mannosidase activity"/>
    <property type="evidence" value="ECO:0007669"/>
    <property type="project" value="UniProtKB-EC"/>
</dbReference>
<feature type="active site" description="Proton donor" evidence="18">
    <location>
        <position position="303"/>
    </location>
</feature>
<evidence type="ECO:0000256" key="3">
    <source>
        <dbReference type="ARBA" id="ARBA00004922"/>
    </source>
</evidence>
<keyword evidence="23" id="KW-1185">Reference proteome</keyword>
<dbReference type="GO" id="GO:0005975">
    <property type="term" value="P:carbohydrate metabolic process"/>
    <property type="evidence" value="ECO:0007669"/>
    <property type="project" value="InterPro"/>
</dbReference>
<dbReference type="SUPFAM" id="SSF48179">
    <property type="entry name" value="6-phosphogluconate dehydrogenase C-terminal domain-like"/>
    <property type="match status" value="1"/>
</dbReference>
<dbReference type="Gene3D" id="1.50.10.10">
    <property type="match status" value="1"/>
</dbReference>
<dbReference type="GO" id="GO:0005783">
    <property type="term" value="C:endoplasmic reticulum"/>
    <property type="evidence" value="ECO:0007669"/>
    <property type="project" value="TreeGrafter"/>
</dbReference>
<accession>A0AAF3EN63</accession>
<evidence type="ECO:0000256" key="13">
    <source>
        <dbReference type="ARBA" id="ARBA00023157"/>
    </source>
</evidence>
<feature type="binding site" evidence="19">
    <location>
        <position position="658"/>
    </location>
    <ligand>
        <name>Ca(2+)</name>
        <dbReference type="ChEBI" id="CHEBI:29108"/>
    </ligand>
</feature>
<dbReference type="InterPro" id="IPR001382">
    <property type="entry name" value="Glyco_hydro_47"/>
</dbReference>
<evidence type="ECO:0000256" key="18">
    <source>
        <dbReference type="PIRSR" id="PIRSR601382-1"/>
    </source>
</evidence>
<dbReference type="PANTHER" id="PTHR11742">
    <property type="entry name" value="MANNOSYL-OLIGOSACCHARIDE ALPHA-1,2-MANNOSIDASE-RELATED"/>
    <property type="match status" value="1"/>
</dbReference>
<dbReference type="Gene3D" id="3.40.50.720">
    <property type="entry name" value="NAD(P)-binding Rossmann-like Domain"/>
    <property type="match status" value="1"/>
</dbReference>
<dbReference type="GO" id="GO:0005509">
    <property type="term" value="F:calcium ion binding"/>
    <property type="evidence" value="ECO:0007669"/>
    <property type="project" value="InterPro"/>
</dbReference>
<evidence type="ECO:0000256" key="21">
    <source>
        <dbReference type="RuleBase" id="RU361193"/>
    </source>
</evidence>
<comment type="catalytic activity">
    <reaction evidence="16">
        <text>N(4)-(alpha-D-Man-(1-&gt;2)-alpha-D-Man-(1-&gt;2)-alpha-D-Man-(1-&gt;3)-[alpha-D-Man-(1-&gt;3)-[alpha-D-Man-(1-&gt;2)-alpha-D-Man-(1-&gt;6)]-alpha-D-Man-(1-&gt;6)]-beta-D-Man-(1-&gt;4)-beta-D-GlcNAc-(1-&gt;4)-beta-D-GlcNAc)-L-asparaginyl-[protein] (N-glucan mannose isomer 8A1,2,3B1,3) + 3 H2O = N(4)-(alpha-D-Man-(1-&gt;3)-[alpha-D-Man-(1-&gt;3)-[alpha-D-Man-(1-&gt;6)]-alpha-D-Man-(1-&gt;6)]-beta-D-Man-(1-&gt;4)-beta-D-GlcNAc-(1-&gt;4)-beta-D-GlcNAc)-L-asparaginyl-[protein] (N-glucan mannose isomer 5A1,2) + 3 beta-D-mannose</text>
        <dbReference type="Rhea" id="RHEA:56028"/>
        <dbReference type="Rhea" id="RHEA-COMP:14358"/>
        <dbReference type="Rhea" id="RHEA-COMP:14367"/>
        <dbReference type="ChEBI" id="CHEBI:15377"/>
        <dbReference type="ChEBI" id="CHEBI:28563"/>
        <dbReference type="ChEBI" id="CHEBI:59087"/>
        <dbReference type="ChEBI" id="CHEBI:60628"/>
        <dbReference type="EC" id="3.2.1.113"/>
    </reaction>
</comment>
<dbReference type="SUPFAM" id="SSF51735">
    <property type="entry name" value="NAD(P)-binding Rossmann-fold domains"/>
    <property type="match status" value="1"/>
</dbReference>
<dbReference type="WBParaSite" id="MBELARI_LOCUS1549">
    <property type="protein sequence ID" value="MBELARI_LOCUS1549"/>
    <property type="gene ID" value="MBELARI_LOCUS1549"/>
</dbReference>
<dbReference type="GO" id="GO:0050661">
    <property type="term" value="F:NADP binding"/>
    <property type="evidence" value="ECO:0007669"/>
    <property type="project" value="InterPro"/>
</dbReference>
<dbReference type="EC" id="3.2.1.-" evidence="21"/>
<dbReference type="InterPro" id="IPR036026">
    <property type="entry name" value="Seven-hairpin_glycosidases"/>
</dbReference>
<dbReference type="SUPFAM" id="SSF48225">
    <property type="entry name" value="Seven-hairpin glycosidases"/>
    <property type="match status" value="1"/>
</dbReference>
<dbReference type="GO" id="GO:0000139">
    <property type="term" value="C:Golgi membrane"/>
    <property type="evidence" value="ECO:0007669"/>
    <property type="project" value="UniProtKB-SubCell"/>
</dbReference>
<feature type="active site" description="Proton donor" evidence="18">
    <location>
        <position position="547"/>
    </location>
</feature>
<dbReference type="Pfam" id="PF03446">
    <property type="entry name" value="NAD_binding_2"/>
    <property type="match status" value="1"/>
</dbReference>
<keyword evidence="15 21" id="KW-0326">Glycosidase</keyword>
<evidence type="ECO:0000313" key="23">
    <source>
        <dbReference type="Proteomes" id="UP000887575"/>
    </source>
</evidence>
<evidence type="ECO:0000256" key="12">
    <source>
        <dbReference type="ARBA" id="ARBA00023136"/>
    </source>
</evidence>
<dbReference type="Proteomes" id="UP000887575">
    <property type="component" value="Unassembled WGS sequence"/>
</dbReference>
<dbReference type="PRINTS" id="PR00747">
    <property type="entry name" value="GLYHDRLASE47"/>
</dbReference>
<evidence type="ECO:0000256" key="11">
    <source>
        <dbReference type="ARBA" id="ARBA00023034"/>
    </source>
</evidence>
<name>A0AAF3EN63_9BILA</name>
<dbReference type="AlphaFoldDB" id="A0AAF3EN63"/>
<dbReference type="FunFam" id="1.50.10.10:FF:000017">
    <property type="entry name" value="alpha-1,2-Mannosidase"/>
    <property type="match status" value="1"/>
</dbReference>
<reference evidence="24" key="1">
    <citation type="submission" date="2024-02" db="UniProtKB">
        <authorList>
            <consortium name="WormBaseParasite"/>
        </authorList>
    </citation>
    <scope>IDENTIFICATION</scope>
</reference>
<feature type="active site" evidence="18">
    <location>
        <position position="436"/>
    </location>
</feature>
<evidence type="ECO:0000256" key="16">
    <source>
        <dbReference type="ARBA" id="ARBA00047669"/>
    </source>
</evidence>
<keyword evidence="14" id="KW-0325">Glycoprotein</keyword>
<comment type="subcellular location">
    <subcellularLocation>
        <location evidence="2">Golgi apparatus membrane</location>
        <topology evidence="2">Single-pass type II membrane protein</topology>
    </subcellularLocation>
</comment>
<evidence type="ECO:0000256" key="15">
    <source>
        <dbReference type="ARBA" id="ARBA00023295"/>
    </source>
</evidence>
<dbReference type="Pfam" id="PF01532">
    <property type="entry name" value="Glyco_hydro_47"/>
    <property type="match status" value="1"/>
</dbReference>
<evidence type="ECO:0000256" key="8">
    <source>
        <dbReference type="ARBA" id="ARBA00022837"/>
    </source>
</evidence>
<evidence type="ECO:0000256" key="1">
    <source>
        <dbReference type="ARBA" id="ARBA00001913"/>
    </source>
</evidence>
<dbReference type="InterPro" id="IPR036291">
    <property type="entry name" value="NAD(P)-bd_dom_sf"/>
</dbReference>
<comment type="pathway">
    <text evidence="3">Protein modification; protein glycosylation.</text>
</comment>
<evidence type="ECO:0000256" key="19">
    <source>
        <dbReference type="PIRSR" id="PIRSR601382-2"/>
    </source>
</evidence>
<feature type="domain" description="6-phosphogluconate dehydrogenase NADP-binding" evidence="22">
    <location>
        <begin position="1"/>
        <end position="72"/>
    </location>
</feature>
<dbReference type="InterPro" id="IPR006115">
    <property type="entry name" value="6PGDH_NADP-bd"/>
</dbReference>
<comment type="similarity">
    <text evidence="4 21">Belongs to the glycosyl hydrolase 47 family.</text>
</comment>
<feature type="disulfide bond" evidence="20">
    <location>
        <begin position="500"/>
        <end position="533"/>
    </location>
</feature>
<evidence type="ECO:0000256" key="14">
    <source>
        <dbReference type="ARBA" id="ARBA00023180"/>
    </source>
</evidence>
<evidence type="ECO:0000256" key="10">
    <source>
        <dbReference type="ARBA" id="ARBA00022989"/>
    </source>
</evidence>
<dbReference type="InterPro" id="IPR008927">
    <property type="entry name" value="6-PGluconate_DH-like_C_sf"/>
</dbReference>
<keyword evidence="5" id="KW-0812">Transmembrane</keyword>
<keyword evidence="6 19" id="KW-0479">Metal-binding</keyword>